<comment type="caution">
    <text evidence="2">The sequence shown here is derived from an EMBL/GenBank/DDBJ whole genome shotgun (WGS) entry which is preliminary data.</text>
</comment>
<name>A0ABS0T989_9STAP</name>
<dbReference type="Proteomes" id="UP000751852">
    <property type="component" value="Unassembled WGS sequence"/>
</dbReference>
<evidence type="ECO:0000313" key="3">
    <source>
        <dbReference type="Proteomes" id="UP000751852"/>
    </source>
</evidence>
<evidence type="ECO:0000313" key="2">
    <source>
        <dbReference type="EMBL" id="MBI5975315.1"/>
    </source>
</evidence>
<sequence>MVKSIENYNPNLGNVEIVPEVISIIASIATSEVKGVHGMFSDIKNTTLERLGRKNLSKGIKVETENNELVINVYCSLKYGYKISDTAKKIQESIFNAIKTMTALTPKQINVHISHVEMGSSKDE</sequence>
<dbReference type="EMBL" id="JABANU010000015">
    <property type="protein sequence ID" value="MBI5975315.1"/>
    <property type="molecule type" value="Genomic_DNA"/>
</dbReference>
<dbReference type="InterPro" id="IPR005531">
    <property type="entry name" value="Asp23"/>
</dbReference>
<organism evidence="2 3">
    <name type="scientific">Staphylococcus canis</name>
    <dbReference type="NCBI Taxonomy" id="2724942"/>
    <lineage>
        <taxon>Bacteria</taxon>
        <taxon>Bacillati</taxon>
        <taxon>Bacillota</taxon>
        <taxon>Bacilli</taxon>
        <taxon>Bacillales</taxon>
        <taxon>Staphylococcaceae</taxon>
        <taxon>Staphylococcus</taxon>
    </lineage>
</organism>
<comment type="similarity">
    <text evidence="1">Belongs to the asp23 family.</text>
</comment>
<protein>
    <submittedName>
        <fullName evidence="2">Asp23/Gls24 family envelope stress response protein</fullName>
    </submittedName>
</protein>
<dbReference type="Pfam" id="PF03780">
    <property type="entry name" value="Asp23"/>
    <property type="match status" value="1"/>
</dbReference>
<dbReference type="PANTHER" id="PTHR34297:SF1">
    <property type="entry name" value="ASP23_GLS24 FAMILY ENVELOPE STRESS RESPONSE PROTEIN"/>
    <property type="match status" value="1"/>
</dbReference>
<proteinExistence type="inferred from homology"/>
<evidence type="ECO:0000256" key="1">
    <source>
        <dbReference type="ARBA" id="ARBA00005721"/>
    </source>
</evidence>
<dbReference type="PANTHER" id="PTHR34297">
    <property type="entry name" value="HYPOTHETICAL CYTOSOLIC PROTEIN-RELATED"/>
    <property type="match status" value="1"/>
</dbReference>
<keyword evidence="3" id="KW-1185">Reference proteome</keyword>
<reference evidence="2 3" key="1">
    <citation type="submission" date="2020-04" db="EMBL/GenBank/DDBJ databases">
        <title>Staphylococcus species from domestic dog.</title>
        <authorList>
            <person name="Paterson G.K."/>
        </authorList>
    </citation>
    <scope>NUCLEOTIDE SEQUENCE [LARGE SCALE GENOMIC DNA]</scope>
    <source>
        <strain evidence="2 3">H16/1A</strain>
    </source>
</reference>
<accession>A0ABS0T989</accession>
<gene>
    <name evidence="2" type="ORF">HHH54_06825</name>
</gene>
<dbReference type="RefSeq" id="WP_198618095.1">
    <property type="nucleotide sequence ID" value="NZ_JABANU010000015.1"/>
</dbReference>